<organism evidence="9 10">
    <name type="scientific">Pythium insidiosum</name>
    <name type="common">Pythiosis disease agent</name>
    <dbReference type="NCBI Taxonomy" id="114742"/>
    <lineage>
        <taxon>Eukaryota</taxon>
        <taxon>Sar</taxon>
        <taxon>Stramenopiles</taxon>
        <taxon>Oomycota</taxon>
        <taxon>Peronosporomycetes</taxon>
        <taxon>Pythiales</taxon>
        <taxon>Pythiaceae</taxon>
        <taxon>Pythium</taxon>
    </lineage>
</organism>
<accession>A0AAD5QC74</accession>
<comment type="subcellular location">
    <subcellularLocation>
        <location evidence="1">Membrane</location>
        <topology evidence="1">Multi-pass membrane protein</topology>
    </subcellularLocation>
</comment>
<reference evidence="9" key="1">
    <citation type="submission" date="2021-12" db="EMBL/GenBank/DDBJ databases">
        <title>Prjna785345.</title>
        <authorList>
            <person name="Rujirawat T."/>
            <person name="Krajaejun T."/>
        </authorList>
    </citation>
    <scope>NUCLEOTIDE SEQUENCE</scope>
    <source>
        <strain evidence="9">Pi057C3</strain>
    </source>
</reference>
<evidence type="ECO:0000256" key="3">
    <source>
        <dbReference type="ARBA" id="ARBA00022448"/>
    </source>
</evidence>
<dbReference type="Proteomes" id="UP001209570">
    <property type="component" value="Unassembled WGS sequence"/>
</dbReference>
<dbReference type="PANTHER" id="PTHR31585:SF6">
    <property type="entry name" value="FOLATE-BIOPTERIN TRANSPORTER 2-RELATED"/>
    <property type="match status" value="1"/>
</dbReference>
<keyword evidence="4 8" id="KW-0812">Transmembrane</keyword>
<feature type="transmembrane region" description="Helical" evidence="8">
    <location>
        <begin position="361"/>
        <end position="381"/>
    </location>
</feature>
<evidence type="ECO:0008006" key="11">
    <source>
        <dbReference type="Google" id="ProtNLM"/>
    </source>
</evidence>
<feature type="region of interest" description="Disordered" evidence="7">
    <location>
        <begin position="581"/>
        <end position="627"/>
    </location>
</feature>
<evidence type="ECO:0000256" key="8">
    <source>
        <dbReference type="SAM" id="Phobius"/>
    </source>
</evidence>
<dbReference type="PANTHER" id="PTHR31585">
    <property type="entry name" value="FOLATE-BIOPTERIN TRANSPORTER 1, CHLOROPLASTIC"/>
    <property type="match status" value="1"/>
</dbReference>
<keyword evidence="10" id="KW-1185">Reference proteome</keyword>
<keyword evidence="5 8" id="KW-1133">Transmembrane helix</keyword>
<evidence type="ECO:0000313" key="10">
    <source>
        <dbReference type="Proteomes" id="UP001209570"/>
    </source>
</evidence>
<feature type="transmembrane region" description="Helical" evidence="8">
    <location>
        <begin position="157"/>
        <end position="182"/>
    </location>
</feature>
<evidence type="ECO:0000313" key="9">
    <source>
        <dbReference type="EMBL" id="KAJ0403756.1"/>
    </source>
</evidence>
<feature type="compositionally biased region" description="Low complexity" evidence="7">
    <location>
        <begin position="37"/>
        <end position="51"/>
    </location>
</feature>
<feature type="transmembrane region" description="Helical" evidence="8">
    <location>
        <begin position="194"/>
        <end position="214"/>
    </location>
</feature>
<evidence type="ECO:0000256" key="1">
    <source>
        <dbReference type="ARBA" id="ARBA00004141"/>
    </source>
</evidence>
<feature type="compositionally biased region" description="Basic and acidic residues" evidence="7">
    <location>
        <begin position="589"/>
        <end position="605"/>
    </location>
</feature>
<proteinExistence type="inferred from homology"/>
<comment type="similarity">
    <text evidence="2">Belongs to the major facilitator superfamily. Folate-biopterin transporter (TC 2.A.71) family.</text>
</comment>
<keyword evidence="6 8" id="KW-0472">Membrane</keyword>
<protein>
    <recommendedName>
        <fullName evidence="11">Folate-Biopterin Transporter (FBT) family</fullName>
    </recommendedName>
</protein>
<dbReference type="InterPro" id="IPR036259">
    <property type="entry name" value="MFS_trans_sf"/>
</dbReference>
<dbReference type="InterPro" id="IPR004324">
    <property type="entry name" value="FBT"/>
</dbReference>
<dbReference type="GO" id="GO:0016020">
    <property type="term" value="C:membrane"/>
    <property type="evidence" value="ECO:0007669"/>
    <property type="project" value="UniProtKB-SubCell"/>
</dbReference>
<dbReference type="SUPFAM" id="SSF103473">
    <property type="entry name" value="MFS general substrate transporter"/>
    <property type="match status" value="1"/>
</dbReference>
<comment type="caution">
    <text evidence="9">The sequence shown here is derived from an EMBL/GenBank/DDBJ whole genome shotgun (WGS) entry which is preliminary data.</text>
</comment>
<dbReference type="CDD" id="cd17484">
    <property type="entry name" value="MFS_FBT"/>
    <property type="match status" value="1"/>
</dbReference>
<dbReference type="InterPro" id="IPR039309">
    <property type="entry name" value="BT1"/>
</dbReference>
<feature type="transmembrane region" description="Helical" evidence="8">
    <location>
        <begin position="250"/>
        <end position="272"/>
    </location>
</feature>
<feature type="transmembrane region" description="Helical" evidence="8">
    <location>
        <begin position="317"/>
        <end position="340"/>
    </location>
</feature>
<sequence>MLQEHSSEEGTGARKRLPPLTAMPSMPSASGDHASDGKSASSLAASSPAASNGDAVLSRRVHGPSTSGSSDQEVAYASPSTSTGQRAQDHENLLKKQHAGRHENKKFSMEKNEGSDRTEATDSSSEVSADETPPDLSRLEQCRRWLRRIQKTFGTPFLLLVSAVYASQGFNSFSALAINYYFKDNLKLQPAESQALTTVMMFPWGVKPVYGIISDSLPLCQYHRKSYIMLFSTLGALTYLLLALPDGITTSFGAVAVLMLNNLSTAVIDVVIDARVVEMSRLDPKHGANDLQSVSWTAMAIGGVIGSFLSGPATHELGVRGVFFFSAVAPCVVLAFSAAMREAKSRVSSRLFLSSAKRQLLQLKGAILTPVIWKCALWVFLSGAVSPGYSQVFFYFSTDVLKFTPEFLGTVSAFGFVFLLIGTLIFNAFFKDVSFRRIFLIAQLSLAAVSLLDIILVTRANLKMGIPDKAFVLGDAVIADVVSRLKTMPVLVLCAKLCPKGVEGTLFALLMSISNFSFSVSEFWGAFICHALGIEKDAYDKLWIAILLRSVLKLTPILFLFLIPTTDPQDIVDQLVFDDDRDTDDDSESGQRDSDDIGVIRRDHAVNGSPEALPQRPLRSPPPREDLTLHVVV</sequence>
<keyword evidence="3" id="KW-0813">Transport</keyword>
<dbReference type="Gene3D" id="1.20.1250.20">
    <property type="entry name" value="MFS general substrate transporter like domains"/>
    <property type="match status" value="1"/>
</dbReference>
<feature type="transmembrane region" description="Helical" evidence="8">
    <location>
        <begin position="293"/>
        <end position="311"/>
    </location>
</feature>
<feature type="region of interest" description="Disordered" evidence="7">
    <location>
        <begin position="1"/>
        <end position="135"/>
    </location>
</feature>
<gene>
    <name evidence="9" type="ORF">P43SY_006299</name>
</gene>
<evidence type="ECO:0000256" key="4">
    <source>
        <dbReference type="ARBA" id="ARBA00022692"/>
    </source>
</evidence>
<evidence type="ECO:0000256" key="6">
    <source>
        <dbReference type="ARBA" id="ARBA00023136"/>
    </source>
</evidence>
<name>A0AAD5QC74_PYTIN</name>
<dbReference type="EMBL" id="JAKCXM010000075">
    <property type="protein sequence ID" value="KAJ0403756.1"/>
    <property type="molecule type" value="Genomic_DNA"/>
</dbReference>
<feature type="compositionally biased region" description="Basic and acidic residues" evidence="7">
    <location>
        <begin position="87"/>
        <end position="120"/>
    </location>
</feature>
<evidence type="ECO:0000256" key="7">
    <source>
        <dbReference type="SAM" id="MobiDB-lite"/>
    </source>
</evidence>
<feature type="transmembrane region" description="Helical" evidence="8">
    <location>
        <begin position="438"/>
        <end position="457"/>
    </location>
</feature>
<feature type="compositionally biased region" description="Polar residues" evidence="7">
    <location>
        <begin position="64"/>
        <end position="86"/>
    </location>
</feature>
<feature type="transmembrane region" description="Helical" evidence="8">
    <location>
        <begin position="407"/>
        <end position="426"/>
    </location>
</feature>
<evidence type="ECO:0000256" key="2">
    <source>
        <dbReference type="ARBA" id="ARBA00007015"/>
    </source>
</evidence>
<feature type="transmembrane region" description="Helical" evidence="8">
    <location>
        <begin position="226"/>
        <end position="244"/>
    </location>
</feature>
<feature type="compositionally biased region" description="Basic and acidic residues" evidence="7">
    <location>
        <begin position="1"/>
        <end position="12"/>
    </location>
</feature>
<dbReference type="NCBIfam" id="TIGR00788">
    <property type="entry name" value="fbt"/>
    <property type="match status" value="1"/>
</dbReference>
<dbReference type="AlphaFoldDB" id="A0AAD5QC74"/>
<evidence type="ECO:0000256" key="5">
    <source>
        <dbReference type="ARBA" id="ARBA00022989"/>
    </source>
</evidence>
<dbReference type="Pfam" id="PF03092">
    <property type="entry name" value="BT1"/>
    <property type="match status" value="1"/>
</dbReference>